<dbReference type="InParanoid" id="A0A2U3N4H5"/>
<dbReference type="EMBL" id="OOGT01000343">
    <property type="protein sequence ID" value="SPL72553.1"/>
    <property type="molecule type" value="Genomic_DNA"/>
</dbReference>
<dbReference type="RefSeq" id="WP_121975931.1">
    <property type="nucleotide sequence ID" value="NZ_OOGT01000343.1"/>
</dbReference>
<gene>
    <name evidence="1" type="ORF">KPC_3731</name>
</gene>
<protein>
    <submittedName>
        <fullName evidence="1">Uncharacterized protein</fullName>
    </submittedName>
</protein>
<organism evidence="1 2">
    <name type="scientific">Acinetobacter stercoris</name>
    <dbReference type="NCBI Taxonomy" id="2126983"/>
    <lineage>
        <taxon>Bacteria</taxon>
        <taxon>Pseudomonadati</taxon>
        <taxon>Pseudomonadota</taxon>
        <taxon>Gammaproteobacteria</taxon>
        <taxon>Moraxellales</taxon>
        <taxon>Moraxellaceae</taxon>
        <taxon>Acinetobacter</taxon>
    </lineage>
</organism>
<name>A0A2U3N4H5_9GAMM</name>
<evidence type="ECO:0000313" key="1">
    <source>
        <dbReference type="EMBL" id="SPL72553.1"/>
    </source>
</evidence>
<accession>A0A2U3N4H5</accession>
<sequence>MTKLYFIANNGLHVCEYNKTAAIPCQAIDQYKKNLDEIRQRKEWKMKGTGAQFMGANRFDSEDGYGRAFTTDAVILDPQNIIYSARLDDGTAINVKTTLNLQEAEGLILRKNDFITHDIALDTFKKRLILSVQEQQGYATHLCILPLDSNHFQFITEGECLDANPFFDPNKADQVYYDSCGLAVGQNGISYGPREICHLDLSTGELQTVLADQKYDFFRPQVDLQGNLYFIQRPYLRSGHTTSPLGFLLDILQAPFKIIRAIVGWLDFFTQRYTGESLKTSSGKTTGQNPAVDRNMSEEEIFVEGNLIKAQKNLEANAKQGQKFPGTIPDSWQLVKRLPTGELELIKKGVMSFRVKNNVIYYSNGKHLIALKPDKTEEKMTDARLISKII</sequence>
<keyword evidence="2" id="KW-1185">Reference proteome</keyword>
<evidence type="ECO:0000313" key="2">
    <source>
        <dbReference type="Proteomes" id="UP000245974"/>
    </source>
</evidence>
<dbReference type="AlphaFoldDB" id="A0A2U3N4H5"/>
<dbReference type="OrthoDB" id="6702415at2"/>
<dbReference type="Proteomes" id="UP000245974">
    <property type="component" value="Unassembled WGS sequence"/>
</dbReference>
<proteinExistence type="predicted"/>
<reference evidence="2" key="1">
    <citation type="submission" date="2018-03" db="EMBL/GenBank/DDBJ databases">
        <authorList>
            <person name="Blom J."/>
        </authorList>
    </citation>
    <scope>NUCLEOTIDE SEQUENCE [LARGE SCALE GENOMIC DNA]</scope>
    <source>
        <strain evidence="2">KPC-SM-21</strain>
    </source>
</reference>